<evidence type="ECO:0000256" key="1">
    <source>
        <dbReference type="ARBA" id="ARBA00007220"/>
    </source>
</evidence>
<dbReference type="InParanoid" id="A0A6I9QHG6"/>
<dbReference type="PANTHER" id="PTHR23359">
    <property type="entry name" value="NUCLEOTIDE KINASE"/>
    <property type="match status" value="1"/>
</dbReference>
<dbReference type="RefSeq" id="XP_010908713.1">
    <property type="nucleotide sequence ID" value="XM_010910411.3"/>
</dbReference>
<keyword evidence="4" id="KW-0547">Nucleotide-binding</keyword>
<evidence type="ECO:0000313" key="8">
    <source>
        <dbReference type="RefSeq" id="XP_010908713.1"/>
    </source>
</evidence>
<dbReference type="PRINTS" id="PR00094">
    <property type="entry name" value="ADENYLTKNASE"/>
</dbReference>
<dbReference type="EC" id="2.7.4.3" evidence="2"/>
<dbReference type="GO" id="GO:0005524">
    <property type="term" value="F:ATP binding"/>
    <property type="evidence" value="ECO:0007669"/>
    <property type="project" value="InterPro"/>
</dbReference>
<dbReference type="GO" id="GO:0004017">
    <property type="term" value="F:AMP kinase activity"/>
    <property type="evidence" value="ECO:0007669"/>
    <property type="project" value="UniProtKB-EC"/>
</dbReference>
<protein>
    <recommendedName>
        <fullName evidence="2">adenylate kinase</fullName>
        <ecNumber evidence="2">2.7.4.3</ecNumber>
    </recommendedName>
</protein>
<dbReference type="GeneID" id="105035021"/>
<keyword evidence="3 6" id="KW-0808">Transferase</keyword>
<dbReference type="KEGG" id="egu:105035021"/>
<dbReference type="InterPro" id="IPR033690">
    <property type="entry name" value="Adenylat_kinase_CS"/>
</dbReference>
<dbReference type="AlphaFoldDB" id="A0A6I9QHG6"/>
<dbReference type="PROSITE" id="PS00113">
    <property type="entry name" value="ADENYLATE_KINASE"/>
    <property type="match status" value="1"/>
</dbReference>
<dbReference type="Pfam" id="PF00406">
    <property type="entry name" value="ADK"/>
    <property type="match status" value="1"/>
</dbReference>
<proteinExistence type="inferred from homology"/>
<reference evidence="8" key="1">
    <citation type="submission" date="2025-08" db="UniProtKB">
        <authorList>
            <consortium name="RefSeq"/>
        </authorList>
    </citation>
    <scope>IDENTIFICATION</scope>
</reference>
<evidence type="ECO:0000256" key="4">
    <source>
        <dbReference type="ARBA" id="ARBA00022741"/>
    </source>
</evidence>
<evidence type="ECO:0000256" key="2">
    <source>
        <dbReference type="ARBA" id="ARBA00012955"/>
    </source>
</evidence>
<dbReference type="InterPro" id="IPR027417">
    <property type="entry name" value="P-loop_NTPase"/>
</dbReference>
<dbReference type="Gene3D" id="3.40.50.300">
    <property type="entry name" value="P-loop containing nucleotide triphosphate hydrolases"/>
    <property type="match status" value="1"/>
</dbReference>
<dbReference type="Proteomes" id="UP000504607">
    <property type="component" value="Unplaced"/>
</dbReference>
<comment type="similarity">
    <text evidence="1 6">Belongs to the adenylate kinase family.</text>
</comment>
<dbReference type="OrthoDB" id="439792at2759"/>
<keyword evidence="5 6" id="KW-0418">Kinase</keyword>
<evidence type="ECO:0000313" key="7">
    <source>
        <dbReference type="Proteomes" id="UP000504607"/>
    </source>
</evidence>
<sequence>MAPGICCARWAAQSLARRIAGSLLPCRSFGAAAVAVEEMEYGSEWEEEYRRGRWAAKDEWGEMDGRSVQWVFMGSPGAQKRVYATRVAELLEVPYISMGTLVRQELNPRSTLYKKIAKAVNEGKLVPEDIIFGLLSRRLEEGYQRGEVGFILDGIPRTPIQAEILDEITNIDLVVNFKCVEDCLVKKHFGSEICSHCGKSFDAGNSESTSVNLCLSTHTRHAFSGTSPTIDVEDARMEKFRFYAEQSKLLEEYYRKKKKLLDFQVSGGPGETWQGLLATLHLQHIDAASSSQKLTV</sequence>
<evidence type="ECO:0000256" key="6">
    <source>
        <dbReference type="RuleBase" id="RU003330"/>
    </source>
</evidence>
<dbReference type="FunCoup" id="A0A6I9QHG6">
    <property type="interactions" value="1896"/>
</dbReference>
<keyword evidence="7" id="KW-1185">Reference proteome</keyword>
<evidence type="ECO:0000256" key="5">
    <source>
        <dbReference type="ARBA" id="ARBA00022777"/>
    </source>
</evidence>
<dbReference type="InterPro" id="IPR000850">
    <property type="entry name" value="Adenylat/UMP-CMP_kin"/>
</dbReference>
<accession>A0A6I9QHG6</accession>
<dbReference type="SUPFAM" id="SSF52540">
    <property type="entry name" value="P-loop containing nucleoside triphosphate hydrolases"/>
    <property type="match status" value="1"/>
</dbReference>
<organism evidence="7 8">
    <name type="scientific">Elaeis guineensis var. tenera</name>
    <name type="common">Oil palm</name>
    <dbReference type="NCBI Taxonomy" id="51953"/>
    <lineage>
        <taxon>Eukaryota</taxon>
        <taxon>Viridiplantae</taxon>
        <taxon>Streptophyta</taxon>
        <taxon>Embryophyta</taxon>
        <taxon>Tracheophyta</taxon>
        <taxon>Spermatophyta</taxon>
        <taxon>Magnoliopsida</taxon>
        <taxon>Liliopsida</taxon>
        <taxon>Arecaceae</taxon>
        <taxon>Arecoideae</taxon>
        <taxon>Cocoseae</taxon>
        <taxon>Elaeidinae</taxon>
        <taxon>Elaeis</taxon>
    </lineage>
</organism>
<name>A0A6I9QHG6_ELAGV</name>
<gene>
    <name evidence="8" type="primary">LOC105035021</name>
</gene>
<dbReference type="CDD" id="cd01428">
    <property type="entry name" value="ADK"/>
    <property type="match status" value="1"/>
</dbReference>
<evidence type="ECO:0000256" key="3">
    <source>
        <dbReference type="ARBA" id="ARBA00022679"/>
    </source>
</evidence>